<keyword evidence="7 9" id="KW-1133">Transmembrane helix</keyword>
<dbReference type="Proteomes" id="UP001498476">
    <property type="component" value="Unassembled WGS sequence"/>
</dbReference>
<evidence type="ECO:0000256" key="4">
    <source>
        <dbReference type="ARBA" id="ARBA00022692"/>
    </source>
</evidence>
<evidence type="ECO:0000256" key="9">
    <source>
        <dbReference type="SAM" id="Phobius"/>
    </source>
</evidence>
<dbReference type="InterPro" id="IPR050173">
    <property type="entry name" value="ABC_transporter_C-like"/>
</dbReference>
<dbReference type="InterPro" id="IPR027417">
    <property type="entry name" value="P-loop_NTPase"/>
</dbReference>
<dbReference type="InterPro" id="IPR011527">
    <property type="entry name" value="ABC1_TM_dom"/>
</dbReference>
<name>A0ABR1GV67_9HYPO</name>
<sequence>MACPNDKTFGPTVSGCRGEFDFTLQFQDIALSIVPFAWMKAIEERVAATATSMASMKALRVSGMTGPVERMIQSLRQNELKIGGKWRLMLVVATTLAFTPGTVSPLMAFAVTSRTLGVTRIFPAMAYMTLLAMPLSSLFQNIPNLISAFTCLDFLNHDSRVDPRTPVQHLEALDKEAEQASPAFKVTQGRFGWVEGRDTLKNIDLTIPASSLTIVVGPVASGKSTLLKALLSEVTFSSSTVAIASNNRKIGYCDQNPFLPNGTIRSNIVGNSEFDATRYRQVLEAAALLPDLAVLSQGDLTKIGGSGVSLSGGQKQRIALARALFLETDVYLLDEILSGLDASTSSQVFQRALGPQGLLAHRGATVVWCTHGERYLPFADHIVVLGENGFLAGQGSFSDLIARGHIASHTGHKADSHTAPAEFSSPLDGNFLLISPEPKSSENSESRQVGDCVVYRHYFASISNWTITILVFACCCYGFTSNFPTVWLKYWSEDMVRSDPSQQGAFYIGIYALLQTTCLLSMMVIVIVCTQAMIAQSGYTLHQEALRTVASAPLRFFTTTDIGTVTNLFAQDMTLIDSELPFALVNFSASLISSLGMSAMIAIASPWLAVSYPVLIAVVYVVQLLYLRTSRQLRLLDLEAKAPL</sequence>
<dbReference type="PROSITE" id="PS50929">
    <property type="entry name" value="ABC_TM1F"/>
    <property type="match status" value="1"/>
</dbReference>
<dbReference type="Gene3D" id="1.20.1560.10">
    <property type="entry name" value="ABC transporter type 1, transmembrane domain"/>
    <property type="match status" value="2"/>
</dbReference>
<reference evidence="12 13" key="1">
    <citation type="journal article" date="2025" name="Microbiol. Resour. Announc.">
        <title>Draft genome sequences for Neonectria magnoliae and Neonectria punicea, canker pathogens of Liriodendron tulipifera and Acer saccharum in West Virginia.</title>
        <authorList>
            <person name="Petronek H.M."/>
            <person name="Kasson M.T."/>
            <person name="Metheny A.M."/>
            <person name="Stauder C.M."/>
            <person name="Lovett B."/>
            <person name="Lynch S.C."/>
            <person name="Garnas J.R."/>
            <person name="Kasson L.R."/>
            <person name="Stajich J.E."/>
        </authorList>
    </citation>
    <scope>NUCLEOTIDE SEQUENCE [LARGE SCALE GENOMIC DNA]</scope>
    <source>
        <strain evidence="12 13">NRRL 64653</strain>
    </source>
</reference>
<evidence type="ECO:0000256" key="3">
    <source>
        <dbReference type="ARBA" id="ARBA00022475"/>
    </source>
</evidence>
<dbReference type="InterPro" id="IPR044726">
    <property type="entry name" value="ABCC_6TM_D2"/>
</dbReference>
<feature type="transmembrane region" description="Helical" evidence="9">
    <location>
        <begin position="610"/>
        <end position="627"/>
    </location>
</feature>
<evidence type="ECO:0000313" key="13">
    <source>
        <dbReference type="Proteomes" id="UP001498476"/>
    </source>
</evidence>
<evidence type="ECO:0000256" key="7">
    <source>
        <dbReference type="ARBA" id="ARBA00022989"/>
    </source>
</evidence>
<evidence type="ECO:0000256" key="6">
    <source>
        <dbReference type="ARBA" id="ARBA00022840"/>
    </source>
</evidence>
<protein>
    <recommendedName>
        <fullName evidence="14">ABC transporter domain-containing protein</fullName>
    </recommendedName>
</protein>
<dbReference type="PANTHER" id="PTHR24223:SF345">
    <property type="entry name" value="ABC MULTIDRUG TRANSPORTER (EUROFUNG)"/>
    <property type="match status" value="1"/>
</dbReference>
<evidence type="ECO:0000256" key="1">
    <source>
        <dbReference type="ARBA" id="ARBA00004651"/>
    </source>
</evidence>
<feature type="transmembrane region" description="Helical" evidence="9">
    <location>
        <begin position="504"/>
        <end position="529"/>
    </location>
</feature>
<dbReference type="InterPro" id="IPR003593">
    <property type="entry name" value="AAA+_ATPase"/>
</dbReference>
<evidence type="ECO:0000256" key="8">
    <source>
        <dbReference type="ARBA" id="ARBA00023136"/>
    </source>
</evidence>
<feature type="transmembrane region" description="Helical" evidence="9">
    <location>
        <begin position="583"/>
        <end position="604"/>
    </location>
</feature>
<feature type="transmembrane region" description="Helical" evidence="9">
    <location>
        <begin position="121"/>
        <end position="139"/>
    </location>
</feature>
<dbReference type="Pfam" id="PF00005">
    <property type="entry name" value="ABC_tran"/>
    <property type="match status" value="1"/>
</dbReference>
<dbReference type="SMART" id="SM00382">
    <property type="entry name" value="AAA"/>
    <property type="match status" value="1"/>
</dbReference>
<evidence type="ECO:0000259" key="11">
    <source>
        <dbReference type="PROSITE" id="PS50929"/>
    </source>
</evidence>
<evidence type="ECO:0008006" key="14">
    <source>
        <dbReference type="Google" id="ProtNLM"/>
    </source>
</evidence>
<keyword evidence="4 9" id="KW-0812">Transmembrane</keyword>
<dbReference type="CDD" id="cd18580">
    <property type="entry name" value="ABC_6TM_ABCC_D2"/>
    <property type="match status" value="1"/>
</dbReference>
<dbReference type="PANTHER" id="PTHR24223">
    <property type="entry name" value="ATP-BINDING CASSETTE SUB-FAMILY C"/>
    <property type="match status" value="1"/>
</dbReference>
<dbReference type="Pfam" id="PF00664">
    <property type="entry name" value="ABC_membrane"/>
    <property type="match status" value="1"/>
</dbReference>
<evidence type="ECO:0000313" key="12">
    <source>
        <dbReference type="EMBL" id="KAK7409425.1"/>
    </source>
</evidence>
<keyword evidence="5" id="KW-0547">Nucleotide-binding</keyword>
<keyword evidence="13" id="KW-1185">Reference proteome</keyword>
<evidence type="ECO:0000256" key="5">
    <source>
        <dbReference type="ARBA" id="ARBA00022741"/>
    </source>
</evidence>
<keyword evidence="8 9" id="KW-0472">Membrane</keyword>
<dbReference type="InterPro" id="IPR017871">
    <property type="entry name" value="ABC_transporter-like_CS"/>
</dbReference>
<dbReference type="EMBL" id="JAZAVJ010000151">
    <property type="protein sequence ID" value="KAK7409425.1"/>
    <property type="molecule type" value="Genomic_DNA"/>
</dbReference>
<feature type="domain" description="ABC transmembrane type-1" evidence="11">
    <location>
        <begin position="469"/>
        <end position="644"/>
    </location>
</feature>
<accession>A0ABR1GV67</accession>
<evidence type="ECO:0000256" key="2">
    <source>
        <dbReference type="ARBA" id="ARBA00022448"/>
    </source>
</evidence>
<keyword evidence="6" id="KW-0067">ATP-binding</keyword>
<gene>
    <name evidence="12" type="ORF">QQX98_008386</name>
</gene>
<dbReference type="SUPFAM" id="SSF52540">
    <property type="entry name" value="P-loop containing nucleoside triphosphate hydrolases"/>
    <property type="match status" value="1"/>
</dbReference>
<organism evidence="12 13">
    <name type="scientific">Neonectria punicea</name>
    <dbReference type="NCBI Taxonomy" id="979145"/>
    <lineage>
        <taxon>Eukaryota</taxon>
        <taxon>Fungi</taxon>
        <taxon>Dikarya</taxon>
        <taxon>Ascomycota</taxon>
        <taxon>Pezizomycotina</taxon>
        <taxon>Sordariomycetes</taxon>
        <taxon>Hypocreomycetidae</taxon>
        <taxon>Hypocreales</taxon>
        <taxon>Nectriaceae</taxon>
        <taxon>Neonectria</taxon>
    </lineage>
</organism>
<dbReference type="InterPro" id="IPR036640">
    <property type="entry name" value="ABC1_TM_sf"/>
</dbReference>
<proteinExistence type="predicted"/>
<keyword evidence="3" id="KW-1003">Cell membrane</keyword>
<feature type="transmembrane region" description="Helical" evidence="9">
    <location>
        <begin position="86"/>
        <end position="109"/>
    </location>
</feature>
<comment type="subcellular location">
    <subcellularLocation>
        <location evidence="1">Cell membrane</location>
        <topology evidence="1">Multi-pass membrane protein</topology>
    </subcellularLocation>
</comment>
<feature type="transmembrane region" description="Helical" evidence="9">
    <location>
        <begin position="465"/>
        <end position="484"/>
    </location>
</feature>
<dbReference type="SUPFAM" id="SSF90123">
    <property type="entry name" value="ABC transporter transmembrane region"/>
    <property type="match status" value="1"/>
</dbReference>
<dbReference type="PROSITE" id="PS00211">
    <property type="entry name" value="ABC_TRANSPORTER_1"/>
    <property type="match status" value="1"/>
</dbReference>
<keyword evidence="2" id="KW-0813">Transport</keyword>
<dbReference type="InterPro" id="IPR003439">
    <property type="entry name" value="ABC_transporter-like_ATP-bd"/>
</dbReference>
<evidence type="ECO:0000259" key="10">
    <source>
        <dbReference type="PROSITE" id="PS50893"/>
    </source>
</evidence>
<dbReference type="PROSITE" id="PS50893">
    <property type="entry name" value="ABC_TRANSPORTER_2"/>
    <property type="match status" value="1"/>
</dbReference>
<comment type="caution">
    <text evidence="12">The sequence shown here is derived from an EMBL/GenBank/DDBJ whole genome shotgun (WGS) entry which is preliminary data.</text>
</comment>
<dbReference type="Gene3D" id="3.40.50.300">
    <property type="entry name" value="P-loop containing nucleotide triphosphate hydrolases"/>
    <property type="match status" value="1"/>
</dbReference>
<feature type="domain" description="ABC transporter" evidence="10">
    <location>
        <begin position="184"/>
        <end position="413"/>
    </location>
</feature>